<feature type="domain" description="ABC transporter" evidence="10">
    <location>
        <begin position="380"/>
        <end position="619"/>
    </location>
</feature>
<protein>
    <submittedName>
        <fullName evidence="12">Multidrug ABC transporter ATPase</fullName>
    </submittedName>
</protein>
<dbReference type="InterPro" id="IPR017871">
    <property type="entry name" value="ABC_transporter-like_CS"/>
</dbReference>
<dbReference type="Proteomes" id="UP000612855">
    <property type="component" value="Unassembled WGS sequence"/>
</dbReference>
<comment type="subcellular location">
    <subcellularLocation>
        <location evidence="1">Cell membrane</location>
        <topology evidence="1">Multi-pass membrane protein</topology>
    </subcellularLocation>
</comment>
<dbReference type="PANTHER" id="PTHR24221">
    <property type="entry name" value="ATP-BINDING CASSETTE SUB-FAMILY B"/>
    <property type="match status" value="1"/>
</dbReference>
<organism evidence="12 13">
    <name type="scientific">Primorskyibacter flagellatus</name>
    <dbReference type="NCBI Taxonomy" id="1387277"/>
    <lineage>
        <taxon>Bacteria</taxon>
        <taxon>Pseudomonadati</taxon>
        <taxon>Pseudomonadota</taxon>
        <taxon>Alphaproteobacteria</taxon>
        <taxon>Rhodobacterales</taxon>
        <taxon>Roseobacteraceae</taxon>
        <taxon>Primorskyibacter</taxon>
    </lineage>
</organism>
<proteinExistence type="predicted"/>
<evidence type="ECO:0000256" key="6">
    <source>
        <dbReference type="ARBA" id="ARBA00022989"/>
    </source>
</evidence>
<sequence length="632" mass="68125">MVEGPGSALGSAEPDRESPMPFDTRRFIDPFKPADGPPPVTLVPYIGWLLRGGWPVISAACILSVIAGVAEIGSAWVLGAVVDKATAAGPENAFTGESLSMILLAFAFFVIARPVMMGLSSATNTLFIMPNVFSLTLSRLHRWTLGQSVTYFDNDFAGRIAQKQMQSASAMTEVAMESINSIVFAFASILGAAALIFTIHPVLVAVFLVWMTAYVLLIRYYLPRVRARSKARAAARAMVSGQVVDTITNIKTVKLFAHADHEDRVALKAIEQFRQRAYDFARVAVSFRVILFTLAGVLPVLLVGGALWLWSSGTATIGGVVAAGTVSIRLAQMTGWVSFSLMGISANVGEIEDGMRTLARPVRLDDRPDATELAVPEGRVQFDNLTFAYGRDVGGIRGITLDIRPGEKLGIVGASGAGKSTLVALLMRLYAPESGRILIDGQDIAGVTQDSLRRRIGMVTQETAMFNRSAMDNIRYGHPEATEEEVFNAASRAEADLFIRTLADHLGNEGYDARLGERGVKLSGGQRQRIALARAILKDAPILVLDEATSALDSEVEASIQTALERVMEGKTVLAVAHRLSTISHMDRIAVLDEGRVVELGSHEELLALDGLYARYWSRQSGGFLGARDAAE</sequence>
<dbReference type="InterPro" id="IPR011527">
    <property type="entry name" value="ABC1_TM_dom"/>
</dbReference>
<keyword evidence="3 9" id="KW-0812">Transmembrane</keyword>
<dbReference type="Pfam" id="PF00664">
    <property type="entry name" value="ABC_membrane"/>
    <property type="match status" value="1"/>
</dbReference>
<evidence type="ECO:0000313" key="13">
    <source>
        <dbReference type="Proteomes" id="UP000612855"/>
    </source>
</evidence>
<dbReference type="GO" id="GO:0005524">
    <property type="term" value="F:ATP binding"/>
    <property type="evidence" value="ECO:0007669"/>
    <property type="project" value="UniProtKB-KW"/>
</dbReference>
<dbReference type="PANTHER" id="PTHR24221:SF203">
    <property type="entry name" value="ATP-BINDING_PERMEASE FUSION ABC TRANSPORTER-RELATED"/>
    <property type="match status" value="1"/>
</dbReference>
<dbReference type="PROSITE" id="PS00211">
    <property type="entry name" value="ABC_TRANSPORTER_1"/>
    <property type="match status" value="1"/>
</dbReference>
<dbReference type="GO" id="GO:0140359">
    <property type="term" value="F:ABC-type transporter activity"/>
    <property type="evidence" value="ECO:0007669"/>
    <property type="project" value="InterPro"/>
</dbReference>
<feature type="transmembrane region" description="Helical" evidence="9">
    <location>
        <begin position="179"/>
        <end position="197"/>
    </location>
</feature>
<evidence type="ECO:0000256" key="7">
    <source>
        <dbReference type="ARBA" id="ARBA00023136"/>
    </source>
</evidence>
<evidence type="ECO:0000313" key="12">
    <source>
        <dbReference type="EMBL" id="GGE45657.1"/>
    </source>
</evidence>
<dbReference type="GO" id="GO:0005886">
    <property type="term" value="C:plasma membrane"/>
    <property type="evidence" value="ECO:0007669"/>
    <property type="project" value="UniProtKB-SubCell"/>
</dbReference>
<feature type="domain" description="ABC transmembrane type-1" evidence="11">
    <location>
        <begin position="59"/>
        <end position="346"/>
    </location>
</feature>
<gene>
    <name evidence="12" type="ORF">GCM10011360_36060</name>
</gene>
<evidence type="ECO:0000256" key="4">
    <source>
        <dbReference type="ARBA" id="ARBA00022741"/>
    </source>
</evidence>
<dbReference type="InterPro" id="IPR039421">
    <property type="entry name" value="Type_1_exporter"/>
</dbReference>
<feature type="transmembrane region" description="Helical" evidence="9">
    <location>
        <begin position="203"/>
        <end position="222"/>
    </location>
</feature>
<evidence type="ECO:0000259" key="11">
    <source>
        <dbReference type="PROSITE" id="PS50929"/>
    </source>
</evidence>
<dbReference type="InterPro" id="IPR003593">
    <property type="entry name" value="AAA+_ATPase"/>
</dbReference>
<keyword evidence="13" id="KW-1185">Reference proteome</keyword>
<evidence type="ECO:0000259" key="10">
    <source>
        <dbReference type="PROSITE" id="PS50893"/>
    </source>
</evidence>
<evidence type="ECO:0000256" key="9">
    <source>
        <dbReference type="SAM" id="Phobius"/>
    </source>
</evidence>
<reference evidence="13" key="1">
    <citation type="journal article" date="2019" name="Int. J. Syst. Evol. Microbiol.">
        <title>The Global Catalogue of Microorganisms (GCM) 10K type strain sequencing project: providing services to taxonomists for standard genome sequencing and annotation.</title>
        <authorList>
            <consortium name="The Broad Institute Genomics Platform"/>
            <consortium name="The Broad Institute Genome Sequencing Center for Infectious Disease"/>
            <person name="Wu L."/>
            <person name="Ma J."/>
        </authorList>
    </citation>
    <scope>NUCLEOTIDE SEQUENCE [LARGE SCALE GENOMIC DNA]</scope>
    <source>
        <strain evidence="13">CGMCC 1.12664</strain>
    </source>
</reference>
<feature type="region of interest" description="Disordered" evidence="8">
    <location>
        <begin position="1"/>
        <end position="22"/>
    </location>
</feature>
<dbReference type="EMBL" id="BMFJ01000002">
    <property type="protein sequence ID" value="GGE45657.1"/>
    <property type="molecule type" value="Genomic_DNA"/>
</dbReference>
<keyword evidence="2" id="KW-0813">Transport</keyword>
<dbReference type="FunFam" id="3.40.50.300:FF:000287">
    <property type="entry name" value="Multidrug ABC transporter ATP-binding protein"/>
    <property type="match status" value="1"/>
</dbReference>
<evidence type="ECO:0000256" key="2">
    <source>
        <dbReference type="ARBA" id="ARBA00022448"/>
    </source>
</evidence>
<feature type="transmembrane region" description="Helical" evidence="9">
    <location>
        <begin position="56"/>
        <end position="78"/>
    </location>
</feature>
<dbReference type="InterPro" id="IPR027417">
    <property type="entry name" value="P-loop_NTPase"/>
</dbReference>
<comment type="caution">
    <text evidence="12">The sequence shown here is derived from an EMBL/GenBank/DDBJ whole genome shotgun (WGS) entry which is preliminary data.</text>
</comment>
<keyword evidence="7 9" id="KW-0472">Membrane</keyword>
<keyword evidence="5" id="KW-0067">ATP-binding</keyword>
<dbReference type="AlphaFoldDB" id="A0A917ADI2"/>
<dbReference type="SMART" id="SM00382">
    <property type="entry name" value="AAA"/>
    <property type="match status" value="1"/>
</dbReference>
<dbReference type="InterPro" id="IPR036640">
    <property type="entry name" value="ABC1_TM_sf"/>
</dbReference>
<dbReference type="SUPFAM" id="SSF52540">
    <property type="entry name" value="P-loop containing nucleoside triphosphate hydrolases"/>
    <property type="match status" value="1"/>
</dbReference>
<dbReference type="GO" id="GO:0016887">
    <property type="term" value="F:ATP hydrolysis activity"/>
    <property type="evidence" value="ECO:0007669"/>
    <property type="project" value="InterPro"/>
</dbReference>
<evidence type="ECO:0000256" key="3">
    <source>
        <dbReference type="ARBA" id="ARBA00022692"/>
    </source>
</evidence>
<dbReference type="InterPro" id="IPR003439">
    <property type="entry name" value="ABC_transporter-like_ATP-bd"/>
</dbReference>
<keyword evidence="4" id="KW-0547">Nucleotide-binding</keyword>
<dbReference type="Pfam" id="PF00005">
    <property type="entry name" value="ABC_tran"/>
    <property type="match status" value="1"/>
</dbReference>
<dbReference type="PROSITE" id="PS50929">
    <property type="entry name" value="ABC_TM1F"/>
    <property type="match status" value="1"/>
</dbReference>
<name>A0A917ADI2_9RHOB</name>
<dbReference type="PROSITE" id="PS50893">
    <property type="entry name" value="ABC_TRANSPORTER_2"/>
    <property type="match status" value="1"/>
</dbReference>
<feature type="transmembrane region" description="Helical" evidence="9">
    <location>
        <begin position="98"/>
        <end position="119"/>
    </location>
</feature>
<dbReference type="GO" id="GO:0034040">
    <property type="term" value="F:ATPase-coupled lipid transmembrane transporter activity"/>
    <property type="evidence" value="ECO:0007669"/>
    <property type="project" value="TreeGrafter"/>
</dbReference>
<accession>A0A917ADI2</accession>
<dbReference type="Gene3D" id="1.20.1560.10">
    <property type="entry name" value="ABC transporter type 1, transmembrane domain"/>
    <property type="match status" value="1"/>
</dbReference>
<evidence type="ECO:0000256" key="5">
    <source>
        <dbReference type="ARBA" id="ARBA00022840"/>
    </source>
</evidence>
<keyword evidence="6 9" id="KW-1133">Transmembrane helix</keyword>
<evidence type="ECO:0000256" key="8">
    <source>
        <dbReference type="SAM" id="MobiDB-lite"/>
    </source>
</evidence>
<dbReference type="SUPFAM" id="SSF90123">
    <property type="entry name" value="ABC transporter transmembrane region"/>
    <property type="match status" value="1"/>
</dbReference>
<evidence type="ECO:0000256" key="1">
    <source>
        <dbReference type="ARBA" id="ARBA00004651"/>
    </source>
</evidence>
<feature type="transmembrane region" description="Helical" evidence="9">
    <location>
        <begin position="280"/>
        <end position="302"/>
    </location>
</feature>
<dbReference type="Gene3D" id="3.40.50.300">
    <property type="entry name" value="P-loop containing nucleotide triphosphate hydrolases"/>
    <property type="match status" value="1"/>
</dbReference>
<feature type="compositionally biased region" description="Basic and acidic residues" evidence="8">
    <location>
        <begin position="13"/>
        <end position="22"/>
    </location>
</feature>